<proteinExistence type="predicted"/>
<dbReference type="EMBL" id="GBRH01259341">
    <property type="protein sequence ID" value="JAD38554.1"/>
    <property type="molecule type" value="Transcribed_RNA"/>
</dbReference>
<name>A0A0A8ZGQ4_ARUDO</name>
<reference evidence="1" key="1">
    <citation type="submission" date="2014-09" db="EMBL/GenBank/DDBJ databases">
        <authorList>
            <person name="Magalhaes I.L.F."/>
            <person name="Oliveira U."/>
            <person name="Santos F.R."/>
            <person name="Vidigal T.H.D.A."/>
            <person name="Brescovit A.D."/>
            <person name="Santos A.J."/>
        </authorList>
    </citation>
    <scope>NUCLEOTIDE SEQUENCE</scope>
    <source>
        <tissue evidence="1">Shoot tissue taken approximately 20 cm above the soil surface</tissue>
    </source>
</reference>
<protein>
    <submittedName>
        <fullName evidence="1">Uncharacterized protein</fullName>
    </submittedName>
</protein>
<dbReference type="AlphaFoldDB" id="A0A0A8ZGQ4"/>
<organism evidence="1">
    <name type="scientific">Arundo donax</name>
    <name type="common">Giant reed</name>
    <name type="synonym">Donax arundinaceus</name>
    <dbReference type="NCBI Taxonomy" id="35708"/>
    <lineage>
        <taxon>Eukaryota</taxon>
        <taxon>Viridiplantae</taxon>
        <taxon>Streptophyta</taxon>
        <taxon>Embryophyta</taxon>
        <taxon>Tracheophyta</taxon>
        <taxon>Spermatophyta</taxon>
        <taxon>Magnoliopsida</taxon>
        <taxon>Liliopsida</taxon>
        <taxon>Poales</taxon>
        <taxon>Poaceae</taxon>
        <taxon>PACMAD clade</taxon>
        <taxon>Arundinoideae</taxon>
        <taxon>Arundineae</taxon>
        <taxon>Arundo</taxon>
    </lineage>
</organism>
<sequence length="29" mass="3372">MGCSAAWRWFLKVSIVRPWHCGMLSYQAS</sequence>
<reference evidence="1" key="2">
    <citation type="journal article" date="2015" name="Data Brief">
        <title>Shoot transcriptome of the giant reed, Arundo donax.</title>
        <authorList>
            <person name="Barrero R.A."/>
            <person name="Guerrero F.D."/>
            <person name="Moolhuijzen P."/>
            <person name="Goolsby J.A."/>
            <person name="Tidwell J."/>
            <person name="Bellgard S.E."/>
            <person name="Bellgard M.I."/>
        </authorList>
    </citation>
    <scope>NUCLEOTIDE SEQUENCE</scope>
    <source>
        <tissue evidence="1">Shoot tissue taken approximately 20 cm above the soil surface</tissue>
    </source>
</reference>
<accession>A0A0A8ZGQ4</accession>
<evidence type="ECO:0000313" key="1">
    <source>
        <dbReference type="EMBL" id="JAD38554.1"/>
    </source>
</evidence>